<feature type="transmembrane region" description="Helical" evidence="7">
    <location>
        <begin position="168"/>
        <end position="189"/>
    </location>
</feature>
<accession>A6G8S6</accession>
<dbReference type="RefSeq" id="WP_006973121.1">
    <property type="nucleotide sequence ID" value="NZ_ABCS01000041.1"/>
</dbReference>
<keyword evidence="6 7" id="KW-0472">Membrane</keyword>
<evidence type="ECO:0000256" key="3">
    <source>
        <dbReference type="ARBA" id="ARBA00022475"/>
    </source>
</evidence>
<feature type="transmembrane region" description="Helical" evidence="7">
    <location>
        <begin position="209"/>
        <end position="227"/>
    </location>
</feature>
<comment type="subcellular location">
    <subcellularLocation>
        <location evidence="1">Cell membrane</location>
        <topology evidence="1">Multi-pass membrane protein</topology>
    </subcellularLocation>
</comment>
<comment type="similarity">
    <text evidence="2">Belongs to the cytochrome ubiquinol oxidase subunit 2 family.</text>
</comment>
<dbReference type="GO" id="GO:0005886">
    <property type="term" value="C:plasma membrane"/>
    <property type="evidence" value="ECO:0007669"/>
    <property type="project" value="UniProtKB-SubCell"/>
</dbReference>
<dbReference type="EMBL" id="ABCS01000041">
    <property type="protein sequence ID" value="EDM77736.1"/>
    <property type="molecule type" value="Genomic_DNA"/>
</dbReference>
<evidence type="ECO:0000256" key="6">
    <source>
        <dbReference type="ARBA" id="ARBA00023136"/>
    </source>
</evidence>
<organism evidence="8 9">
    <name type="scientific">Plesiocystis pacifica SIR-1</name>
    <dbReference type="NCBI Taxonomy" id="391625"/>
    <lineage>
        <taxon>Bacteria</taxon>
        <taxon>Pseudomonadati</taxon>
        <taxon>Myxococcota</taxon>
        <taxon>Polyangia</taxon>
        <taxon>Nannocystales</taxon>
        <taxon>Nannocystaceae</taxon>
        <taxon>Plesiocystis</taxon>
    </lineage>
</organism>
<dbReference type="GO" id="GO:0016682">
    <property type="term" value="F:oxidoreductase activity, acting on diphenols and related substances as donors, oxygen as acceptor"/>
    <property type="evidence" value="ECO:0007669"/>
    <property type="project" value="TreeGrafter"/>
</dbReference>
<sequence>MSATAVYWLIGVAVIAYAVTAGADFGGGLWDLLATGPRRERQRELIAEAIAPIWEVNHIWMIFVVVMLFSVFPHAFAVVSIALHVPILLVLVGIVLRGSAFIFRAYGMEPDERRAQWGRVFAITSAATPIALGAILAALSSGDILVELDAAGAPQVRSGFFVGWTSPFALAVGLFTLALFTMLAATYLAREAQVRGELELSIDFRRRAVISEAVAGALAMLVCWRAWAESPELFHNLLAQPWSLPAQALTAAVAVAAIVCLRRDMLQVARALVIVQVALVVVGWGVAMDGDLVLGALDHQDAGAREAVLARLPYVLAGGSVLFVPALWWLFRVFKSETASSATS</sequence>
<dbReference type="Proteomes" id="UP000005801">
    <property type="component" value="Unassembled WGS sequence"/>
</dbReference>
<evidence type="ECO:0000256" key="5">
    <source>
        <dbReference type="ARBA" id="ARBA00022989"/>
    </source>
</evidence>
<evidence type="ECO:0000256" key="7">
    <source>
        <dbReference type="SAM" id="Phobius"/>
    </source>
</evidence>
<dbReference type="GO" id="GO:0070069">
    <property type="term" value="C:cytochrome complex"/>
    <property type="evidence" value="ECO:0007669"/>
    <property type="project" value="TreeGrafter"/>
</dbReference>
<reference evidence="8 9" key="1">
    <citation type="submission" date="2007-06" db="EMBL/GenBank/DDBJ databases">
        <authorList>
            <person name="Shimkets L."/>
            <person name="Ferriera S."/>
            <person name="Johnson J."/>
            <person name="Kravitz S."/>
            <person name="Beeson K."/>
            <person name="Sutton G."/>
            <person name="Rogers Y.-H."/>
            <person name="Friedman R."/>
            <person name="Frazier M."/>
            <person name="Venter J.C."/>
        </authorList>
    </citation>
    <scope>NUCLEOTIDE SEQUENCE [LARGE SCALE GENOMIC DNA]</scope>
    <source>
        <strain evidence="8 9">SIR-1</strain>
    </source>
</reference>
<dbReference type="Pfam" id="PF02322">
    <property type="entry name" value="Cyt_bd_oxida_II"/>
    <property type="match status" value="1"/>
</dbReference>
<dbReference type="GO" id="GO:0019646">
    <property type="term" value="P:aerobic electron transport chain"/>
    <property type="evidence" value="ECO:0007669"/>
    <property type="project" value="TreeGrafter"/>
</dbReference>
<feature type="transmembrane region" description="Helical" evidence="7">
    <location>
        <begin position="308"/>
        <end position="331"/>
    </location>
</feature>
<dbReference type="AlphaFoldDB" id="A6G8S6"/>
<feature type="transmembrane region" description="Helical" evidence="7">
    <location>
        <begin position="242"/>
        <end position="261"/>
    </location>
</feature>
<keyword evidence="3" id="KW-1003">Cell membrane</keyword>
<dbReference type="OrthoDB" id="9776710at2"/>
<evidence type="ECO:0000313" key="8">
    <source>
        <dbReference type="EMBL" id="EDM77736.1"/>
    </source>
</evidence>
<dbReference type="STRING" id="391625.PPSIR1_38766"/>
<dbReference type="GO" id="GO:0009055">
    <property type="term" value="F:electron transfer activity"/>
    <property type="evidence" value="ECO:0007669"/>
    <property type="project" value="TreeGrafter"/>
</dbReference>
<feature type="transmembrane region" description="Helical" evidence="7">
    <location>
        <begin position="6"/>
        <end position="33"/>
    </location>
</feature>
<feature type="transmembrane region" description="Helical" evidence="7">
    <location>
        <begin position="75"/>
        <end position="96"/>
    </location>
</feature>
<protein>
    <submittedName>
        <fullName evidence="8">Cytochrome bd ubiquinol oxidase, subunit II</fullName>
    </submittedName>
</protein>
<gene>
    <name evidence="8" type="ORF">PPSIR1_38766</name>
</gene>
<keyword evidence="9" id="KW-1185">Reference proteome</keyword>
<dbReference type="PANTHER" id="PTHR43141">
    <property type="entry name" value="CYTOCHROME BD2 SUBUNIT II"/>
    <property type="match status" value="1"/>
</dbReference>
<keyword evidence="5 7" id="KW-1133">Transmembrane helix</keyword>
<evidence type="ECO:0000256" key="2">
    <source>
        <dbReference type="ARBA" id="ARBA00007543"/>
    </source>
</evidence>
<evidence type="ECO:0000256" key="4">
    <source>
        <dbReference type="ARBA" id="ARBA00022692"/>
    </source>
</evidence>
<name>A6G8S6_9BACT</name>
<dbReference type="InterPro" id="IPR003317">
    <property type="entry name" value="Cyt-d_oxidase_su2"/>
</dbReference>
<evidence type="ECO:0000313" key="9">
    <source>
        <dbReference type="Proteomes" id="UP000005801"/>
    </source>
</evidence>
<evidence type="ECO:0000256" key="1">
    <source>
        <dbReference type="ARBA" id="ARBA00004651"/>
    </source>
</evidence>
<proteinExistence type="inferred from homology"/>
<keyword evidence="4 7" id="KW-0812">Transmembrane</keyword>
<feature type="transmembrane region" description="Helical" evidence="7">
    <location>
        <begin position="268"/>
        <end position="288"/>
    </location>
</feature>
<dbReference type="eggNOG" id="COG1294">
    <property type="taxonomic scope" value="Bacteria"/>
</dbReference>
<feature type="transmembrane region" description="Helical" evidence="7">
    <location>
        <begin position="117"/>
        <end position="139"/>
    </location>
</feature>
<dbReference type="PANTHER" id="PTHR43141:SF4">
    <property type="entry name" value="CYTOCHROME BD2 SUBUNIT II"/>
    <property type="match status" value="1"/>
</dbReference>
<comment type="caution">
    <text evidence="8">The sequence shown here is derived from an EMBL/GenBank/DDBJ whole genome shotgun (WGS) entry which is preliminary data.</text>
</comment>